<name>A0AAW1ICQ2_POPJA</name>
<reference evidence="1 2" key="1">
    <citation type="journal article" date="2024" name="BMC Genomics">
        <title>De novo assembly and annotation of Popillia japonica's genome with initial clues to its potential as an invasive pest.</title>
        <authorList>
            <person name="Cucini C."/>
            <person name="Boschi S."/>
            <person name="Funari R."/>
            <person name="Cardaioli E."/>
            <person name="Iannotti N."/>
            <person name="Marturano G."/>
            <person name="Paoli F."/>
            <person name="Bruttini M."/>
            <person name="Carapelli A."/>
            <person name="Frati F."/>
            <person name="Nardi F."/>
        </authorList>
    </citation>
    <scope>NUCLEOTIDE SEQUENCE [LARGE SCALE GENOMIC DNA]</scope>
    <source>
        <strain evidence="1">DMR45628</strain>
    </source>
</reference>
<accession>A0AAW1ICQ2</accession>
<sequence length="121" mass="13864">MSISRKCTGDTTVPYLRSDSDEDKRTRCFQAKINLTRTSQTAGITKAIIEGLQDIYIGCRRELTVEIRNAEKRCWQKIYREVDSDIWGNAYQIVSKNLKLPTSYELSVDKKTRLGSVSPLK</sequence>
<dbReference type="AlphaFoldDB" id="A0AAW1ICQ2"/>
<comment type="caution">
    <text evidence="1">The sequence shown here is derived from an EMBL/GenBank/DDBJ whole genome shotgun (WGS) entry which is preliminary data.</text>
</comment>
<keyword evidence="2" id="KW-1185">Reference proteome</keyword>
<organism evidence="1 2">
    <name type="scientific">Popillia japonica</name>
    <name type="common">Japanese beetle</name>
    <dbReference type="NCBI Taxonomy" id="7064"/>
    <lineage>
        <taxon>Eukaryota</taxon>
        <taxon>Metazoa</taxon>
        <taxon>Ecdysozoa</taxon>
        <taxon>Arthropoda</taxon>
        <taxon>Hexapoda</taxon>
        <taxon>Insecta</taxon>
        <taxon>Pterygota</taxon>
        <taxon>Neoptera</taxon>
        <taxon>Endopterygota</taxon>
        <taxon>Coleoptera</taxon>
        <taxon>Polyphaga</taxon>
        <taxon>Scarabaeiformia</taxon>
        <taxon>Scarabaeidae</taxon>
        <taxon>Rutelinae</taxon>
        <taxon>Popillia</taxon>
    </lineage>
</organism>
<protein>
    <submittedName>
        <fullName evidence="1">Uncharacterized protein</fullName>
    </submittedName>
</protein>
<evidence type="ECO:0000313" key="2">
    <source>
        <dbReference type="Proteomes" id="UP001458880"/>
    </source>
</evidence>
<gene>
    <name evidence="1" type="ORF">QE152_g36623</name>
</gene>
<dbReference type="EMBL" id="JASPKY010000656">
    <property type="protein sequence ID" value="KAK9687197.1"/>
    <property type="molecule type" value="Genomic_DNA"/>
</dbReference>
<dbReference type="Proteomes" id="UP001458880">
    <property type="component" value="Unassembled WGS sequence"/>
</dbReference>
<evidence type="ECO:0000313" key="1">
    <source>
        <dbReference type="EMBL" id="KAK9687197.1"/>
    </source>
</evidence>
<proteinExistence type="predicted"/>